<evidence type="ECO:0000256" key="9">
    <source>
        <dbReference type="SAM" id="Coils"/>
    </source>
</evidence>
<feature type="transmembrane region" description="Helical" evidence="10">
    <location>
        <begin position="41"/>
        <end position="63"/>
    </location>
</feature>
<evidence type="ECO:0000256" key="2">
    <source>
        <dbReference type="ARBA" id="ARBA00022475"/>
    </source>
</evidence>
<dbReference type="GO" id="GO:0000155">
    <property type="term" value="F:phosphorelay sensor kinase activity"/>
    <property type="evidence" value="ECO:0007669"/>
    <property type="project" value="InterPro"/>
</dbReference>
<dbReference type="InterPro" id="IPR007895">
    <property type="entry name" value="MASE1"/>
</dbReference>
<dbReference type="PANTHER" id="PTHR24421">
    <property type="entry name" value="NITRATE/NITRITE SENSOR PROTEIN NARX-RELATED"/>
    <property type="match status" value="1"/>
</dbReference>
<dbReference type="Pfam" id="PF02518">
    <property type="entry name" value="HATPase_c"/>
    <property type="match status" value="1"/>
</dbReference>
<dbReference type="InterPro" id="IPR005467">
    <property type="entry name" value="His_kinase_dom"/>
</dbReference>
<dbReference type="InterPro" id="IPR003594">
    <property type="entry name" value="HATPase_dom"/>
</dbReference>
<protein>
    <submittedName>
        <fullName evidence="12">Signal transduction histidine kinase, glucose-6-phosphate specific</fullName>
    </submittedName>
</protein>
<evidence type="ECO:0000256" key="8">
    <source>
        <dbReference type="ARBA" id="ARBA00023136"/>
    </source>
</evidence>
<evidence type="ECO:0000256" key="4">
    <source>
        <dbReference type="ARBA" id="ARBA00022692"/>
    </source>
</evidence>
<evidence type="ECO:0000256" key="6">
    <source>
        <dbReference type="ARBA" id="ARBA00022989"/>
    </source>
</evidence>
<proteinExistence type="predicted"/>
<evidence type="ECO:0000313" key="12">
    <source>
        <dbReference type="EMBL" id="CAB9495292.1"/>
    </source>
</evidence>
<gene>
    <name evidence="12" type="ORF">ALFOR1_40701</name>
</gene>
<evidence type="ECO:0000313" key="13">
    <source>
        <dbReference type="Proteomes" id="UP000509458"/>
    </source>
</evidence>
<feature type="transmembrane region" description="Helical" evidence="10">
    <location>
        <begin position="273"/>
        <end position="289"/>
    </location>
</feature>
<feature type="transmembrane region" description="Helical" evidence="10">
    <location>
        <begin position="12"/>
        <end position="29"/>
    </location>
</feature>
<evidence type="ECO:0000259" key="11">
    <source>
        <dbReference type="PROSITE" id="PS50109"/>
    </source>
</evidence>
<dbReference type="Gene3D" id="3.30.565.10">
    <property type="entry name" value="Histidine kinase-like ATPase, C-terminal domain"/>
    <property type="match status" value="1"/>
</dbReference>
<evidence type="ECO:0000256" key="10">
    <source>
        <dbReference type="SAM" id="Phobius"/>
    </source>
</evidence>
<organism evidence="12 13">
    <name type="scientific">Alteromonas macleodii</name>
    <name type="common">Pseudoalteromonas macleodii</name>
    <dbReference type="NCBI Taxonomy" id="28108"/>
    <lineage>
        <taxon>Bacteria</taxon>
        <taxon>Pseudomonadati</taxon>
        <taxon>Pseudomonadota</taxon>
        <taxon>Gammaproteobacteria</taxon>
        <taxon>Alteromonadales</taxon>
        <taxon>Alteromonadaceae</taxon>
        <taxon>Alteromonas/Salinimonas group</taxon>
        <taxon>Alteromonas</taxon>
    </lineage>
</organism>
<dbReference type="RefSeq" id="WP_179984523.1">
    <property type="nucleotide sequence ID" value="NZ_LR812090.1"/>
</dbReference>
<keyword evidence="2" id="KW-1003">Cell membrane</keyword>
<keyword evidence="4 10" id="KW-0812">Transmembrane</keyword>
<feature type="transmembrane region" description="Helical" evidence="10">
    <location>
        <begin position="124"/>
        <end position="146"/>
    </location>
</feature>
<dbReference type="GO" id="GO:0005886">
    <property type="term" value="C:plasma membrane"/>
    <property type="evidence" value="ECO:0007669"/>
    <property type="project" value="UniProtKB-SubCell"/>
</dbReference>
<feature type="domain" description="Histidine kinase" evidence="11">
    <location>
        <begin position="429"/>
        <end position="521"/>
    </location>
</feature>
<dbReference type="SUPFAM" id="SSF55874">
    <property type="entry name" value="ATPase domain of HSP90 chaperone/DNA topoisomerase II/histidine kinase"/>
    <property type="match status" value="1"/>
</dbReference>
<dbReference type="AlphaFoldDB" id="A0A6T9Y3A2"/>
<dbReference type="SMART" id="SM00387">
    <property type="entry name" value="HATPase_c"/>
    <property type="match status" value="1"/>
</dbReference>
<accession>A0A6T9Y3A2</accession>
<comment type="subcellular location">
    <subcellularLocation>
        <location evidence="1">Cell membrane</location>
        <topology evidence="1">Multi-pass membrane protein</topology>
    </subcellularLocation>
</comment>
<keyword evidence="6 10" id="KW-1133">Transmembrane helix</keyword>
<evidence type="ECO:0000256" key="5">
    <source>
        <dbReference type="ARBA" id="ARBA00022777"/>
    </source>
</evidence>
<sequence>MNITRYINTTYLQMGLIYTGLFHSVWLFSTQFEIISGTVSWYLPAGVRLAAFLLLPLASWPLLLFSEKLTHFILFHPGGVLDNTAFLSGSVGWYLVHLFISPAVVCGCVYVFRRRFAAPYIDNVRSTLATLAFGVLISVALGAVFLGRRAIEVQTDLAAFLSILFDFSLGDFVGIIVLCPLLFALYTRQYINKNESTLFITVGTWLLTLVFSSYLYSQNINISYQIKYLAVFPALFLSYRYAVFGSALSCFFIGITAFVVASQSALPPIEHQFYILALCVSCLILGSSINQSSKLNKKLARNNEDLEIAVQNTQALAAKLVALQEDERKRLSRDLHDDFGHRIVDLKLQLSLIDTTKDHDILIDKIDALYQAMKKSLGGLRPSGIDTLPIESVIERSDIITTLKRAKINFSFNLSGTPINFKPEQKIHIYRIVQEAVTNSIKYANAKTLSIDISYESQSATFTVADDGAGIPDTIEGTVDAKPTLGLLSMKERAKLIDGTLDITSFTPSGTVVSLSIPTYNIQ</sequence>
<keyword evidence="7" id="KW-0902">Two-component regulatory system</keyword>
<keyword evidence="9" id="KW-0175">Coiled coil</keyword>
<evidence type="ECO:0000256" key="7">
    <source>
        <dbReference type="ARBA" id="ARBA00023012"/>
    </source>
</evidence>
<feature type="coiled-coil region" evidence="9">
    <location>
        <begin position="289"/>
        <end position="316"/>
    </location>
</feature>
<dbReference type="Proteomes" id="UP000509458">
    <property type="component" value="Chromosome"/>
</dbReference>
<dbReference type="PROSITE" id="PS50109">
    <property type="entry name" value="HIS_KIN"/>
    <property type="match status" value="1"/>
</dbReference>
<dbReference type="EMBL" id="LR812090">
    <property type="protein sequence ID" value="CAB9495292.1"/>
    <property type="molecule type" value="Genomic_DNA"/>
</dbReference>
<keyword evidence="3" id="KW-0808">Transferase</keyword>
<evidence type="ECO:0000256" key="1">
    <source>
        <dbReference type="ARBA" id="ARBA00004651"/>
    </source>
</evidence>
<keyword evidence="5 12" id="KW-0418">Kinase</keyword>
<dbReference type="Pfam" id="PF07730">
    <property type="entry name" value="HisKA_3"/>
    <property type="match status" value="1"/>
</dbReference>
<dbReference type="InterPro" id="IPR050482">
    <property type="entry name" value="Sensor_HK_TwoCompSys"/>
</dbReference>
<feature type="transmembrane region" description="Helical" evidence="10">
    <location>
        <begin position="91"/>
        <end position="112"/>
    </location>
</feature>
<dbReference type="InterPro" id="IPR036890">
    <property type="entry name" value="HATPase_C_sf"/>
</dbReference>
<dbReference type="Pfam" id="PF05231">
    <property type="entry name" value="MASE1"/>
    <property type="match status" value="1"/>
</dbReference>
<dbReference type="Gene3D" id="1.20.5.1930">
    <property type="match status" value="1"/>
</dbReference>
<feature type="transmembrane region" description="Helical" evidence="10">
    <location>
        <begin position="237"/>
        <end position="261"/>
    </location>
</feature>
<feature type="transmembrane region" description="Helical" evidence="10">
    <location>
        <begin position="158"/>
        <end position="186"/>
    </location>
</feature>
<dbReference type="PANTHER" id="PTHR24421:SF58">
    <property type="entry name" value="SIGNAL TRANSDUCTION HISTIDINE-PROTEIN KINASE_PHOSPHATASE UHPB"/>
    <property type="match status" value="1"/>
</dbReference>
<dbReference type="CDD" id="cd16917">
    <property type="entry name" value="HATPase_UhpB-NarQ-NarX-like"/>
    <property type="match status" value="1"/>
</dbReference>
<dbReference type="InterPro" id="IPR011712">
    <property type="entry name" value="Sig_transdc_His_kin_sub3_dim/P"/>
</dbReference>
<keyword evidence="8 10" id="KW-0472">Membrane</keyword>
<evidence type="ECO:0000256" key="3">
    <source>
        <dbReference type="ARBA" id="ARBA00022679"/>
    </source>
</evidence>
<reference evidence="12 13" key="1">
    <citation type="submission" date="2020-06" db="EMBL/GenBank/DDBJ databases">
        <authorList>
            <person name="Duchaud E."/>
        </authorList>
    </citation>
    <scope>NUCLEOTIDE SEQUENCE [LARGE SCALE GENOMIC DNA]</scope>
    <source>
        <strain evidence="12">Alteromonas fortis</strain>
    </source>
</reference>
<feature type="transmembrane region" description="Helical" evidence="10">
    <location>
        <begin position="198"/>
        <end position="217"/>
    </location>
</feature>
<name>A0A6T9Y3A2_ALTMA</name>
<dbReference type="GO" id="GO:0046983">
    <property type="term" value="F:protein dimerization activity"/>
    <property type="evidence" value="ECO:0007669"/>
    <property type="project" value="InterPro"/>
</dbReference>